<evidence type="ECO:0000256" key="1">
    <source>
        <dbReference type="SAM" id="MobiDB-lite"/>
    </source>
</evidence>
<feature type="region of interest" description="Disordered" evidence="1">
    <location>
        <begin position="306"/>
        <end position="336"/>
    </location>
</feature>
<feature type="transmembrane region" description="Helical" evidence="2">
    <location>
        <begin position="350"/>
        <end position="377"/>
    </location>
</feature>
<dbReference type="EMBL" id="LYOS01000008">
    <property type="protein sequence ID" value="OFV67104.1"/>
    <property type="molecule type" value="Genomic_DNA"/>
</dbReference>
<name>A0A1F2P7F6_9EURY</name>
<protein>
    <submittedName>
        <fullName evidence="3">Uncharacterized protein</fullName>
    </submittedName>
</protein>
<gene>
    <name evidence="3" type="ORF">SCAL_001729</name>
</gene>
<keyword evidence="4" id="KW-1185">Reference proteome</keyword>
<comment type="caution">
    <text evidence="3">The sequence shown here is derived from an EMBL/GenBank/DDBJ whole genome shotgun (WGS) entry which is preliminary data.</text>
</comment>
<organism evidence="3 4">
    <name type="scientific">Candidatus Syntropharchaeum caldarium</name>
    <dbReference type="NCBI Taxonomy" id="1838285"/>
    <lineage>
        <taxon>Archaea</taxon>
        <taxon>Methanobacteriati</taxon>
        <taxon>Methanobacteriota</taxon>
        <taxon>Stenosarchaea group</taxon>
        <taxon>Methanomicrobia</taxon>
        <taxon>Methanosarcinales</taxon>
        <taxon>ANME-2 cluster</taxon>
        <taxon>Candidatus Syntropharchaeum</taxon>
    </lineage>
</organism>
<keyword evidence="2" id="KW-0472">Membrane</keyword>
<reference evidence="3" key="1">
    <citation type="submission" date="2016-05" db="EMBL/GenBank/DDBJ databases">
        <title>Microbial consortia oxidize butane by reversing methanogenesis.</title>
        <authorList>
            <person name="Laso-Perez R."/>
            <person name="Richter M."/>
            <person name="Wegener G."/>
            <person name="Musat F."/>
        </authorList>
    </citation>
    <scope>NUCLEOTIDE SEQUENCE [LARGE SCALE GENOMIC DNA]</scope>
    <source>
        <strain evidence="3">BOX2</strain>
    </source>
</reference>
<keyword evidence="2" id="KW-1133">Transmembrane helix</keyword>
<evidence type="ECO:0000313" key="4">
    <source>
        <dbReference type="Proteomes" id="UP000186940"/>
    </source>
</evidence>
<evidence type="ECO:0000256" key="2">
    <source>
        <dbReference type="SAM" id="Phobius"/>
    </source>
</evidence>
<accession>A0A1F2P7F6</accession>
<keyword evidence="2" id="KW-0812">Transmembrane</keyword>
<dbReference type="AlphaFoldDB" id="A0A1F2P7F6"/>
<dbReference type="Proteomes" id="UP000186940">
    <property type="component" value="Unassembled WGS sequence"/>
</dbReference>
<evidence type="ECO:0000313" key="3">
    <source>
        <dbReference type="EMBL" id="OFV67104.1"/>
    </source>
</evidence>
<proteinExistence type="predicted"/>
<sequence length="383" mass="41217">MLICVICLSESALGKGIQTLTVEEGKTMTIKEETLFIGKSIVIEPDATLILDNTSILRWKGDSTEVLMGDNSTLFLNASRMNTSVIRGDSVRAVTFDNSDLIAEEIALHASEIRSVSSTISSINISGEGRLIELQNSTIEGAHTYLKSIFTRIEGSTIDSREIEFLSAEYLSIGKTTLLGNVTVGDLFETSDALIKMRDVYLDWSAFTLHSNLPLTPYNTFTARVTNPADTPMAGIEVLIYADGEQIGNASTDQDGKAEFNLPAATIHDGRGQVTFINYTAVVHFTNTTASANFTLVSPLTLTLREETAPPEPNETSTPTIANEPESSATTSKTPDVADVTPAVTLTRRVMGAFLTGSFIILGLTIGGVLGVIALIIKRRGRD</sequence>
<dbReference type="STRING" id="1838285.SCAL_001729"/>
<feature type="compositionally biased region" description="Polar residues" evidence="1">
    <location>
        <begin position="314"/>
        <end position="334"/>
    </location>
</feature>